<feature type="domain" description="SMP-30/Gluconolactonase/LRE-like region" evidence="1">
    <location>
        <begin position="121"/>
        <end position="322"/>
    </location>
</feature>
<dbReference type="PANTHER" id="PTHR47572:SF5">
    <property type="entry name" value="BLR2277 PROTEIN"/>
    <property type="match status" value="1"/>
</dbReference>
<keyword evidence="3" id="KW-1185">Reference proteome</keyword>
<reference evidence="3" key="1">
    <citation type="journal article" date="2013" name="Nature">
        <title>Pan genome of the phytoplankton Emiliania underpins its global distribution.</title>
        <authorList>
            <person name="Read B.A."/>
            <person name="Kegel J."/>
            <person name="Klute M.J."/>
            <person name="Kuo A."/>
            <person name="Lefebvre S.C."/>
            <person name="Maumus F."/>
            <person name="Mayer C."/>
            <person name="Miller J."/>
            <person name="Monier A."/>
            <person name="Salamov A."/>
            <person name="Young J."/>
            <person name="Aguilar M."/>
            <person name="Claverie J.M."/>
            <person name="Frickenhaus S."/>
            <person name="Gonzalez K."/>
            <person name="Herman E.K."/>
            <person name="Lin Y.C."/>
            <person name="Napier J."/>
            <person name="Ogata H."/>
            <person name="Sarno A.F."/>
            <person name="Shmutz J."/>
            <person name="Schroeder D."/>
            <person name="de Vargas C."/>
            <person name="Verret F."/>
            <person name="von Dassow P."/>
            <person name="Valentin K."/>
            <person name="Van de Peer Y."/>
            <person name="Wheeler G."/>
            <person name="Dacks J.B."/>
            <person name="Delwiche C.F."/>
            <person name="Dyhrman S.T."/>
            <person name="Glockner G."/>
            <person name="John U."/>
            <person name="Richards T."/>
            <person name="Worden A.Z."/>
            <person name="Zhang X."/>
            <person name="Grigoriev I.V."/>
            <person name="Allen A.E."/>
            <person name="Bidle K."/>
            <person name="Borodovsky M."/>
            <person name="Bowler C."/>
            <person name="Brownlee C."/>
            <person name="Cock J.M."/>
            <person name="Elias M."/>
            <person name="Gladyshev V.N."/>
            <person name="Groth M."/>
            <person name="Guda C."/>
            <person name="Hadaegh A."/>
            <person name="Iglesias-Rodriguez M.D."/>
            <person name="Jenkins J."/>
            <person name="Jones B.M."/>
            <person name="Lawson T."/>
            <person name="Leese F."/>
            <person name="Lindquist E."/>
            <person name="Lobanov A."/>
            <person name="Lomsadze A."/>
            <person name="Malik S.B."/>
            <person name="Marsh M.E."/>
            <person name="Mackinder L."/>
            <person name="Mock T."/>
            <person name="Mueller-Roeber B."/>
            <person name="Pagarete A."/>
            <person name="Parker M."/>
            <person name="Probert I."/>
            <person name="Quesneville H."/>
            <person name="Raines C."/>
            <person name="Rensing S.A."/>
            <person name="Riano-Pachon D.M."/>
            <person name="Richier S."/>
            <person name="Rokitta S."/>
            <person name="Shiraiwa Y."/>
            <person name="Soanes D.M."/>
            <person name="van der Giezen M."/>
            <person name="Wahlund T.M."/>
            <person name="Williams B."/>
            <person name="Wilson W."/>
            <person name="Wolfe G."/>
            <person name="Wurch L.L."/>
        </authorList>
    </citation>
    <scope>NUCLEOTIDE SEQUENCE</scope>
</reference>
<dbReference type="Proteomes" id="UP000013827">
    <property type="component" value="Unassembled WGS sequence"/>
</dbReference>
<dbReference type="Pfam" id="PF08450">
    <property type="entry name" value="SGL"/>
    <property type="match status" value="1"/>
</dbReference>
<evidence type="ECO:0000313" key="3">
    <source>
        <dbReference type="Proteomes" id="UP000013827"/>
    </source>
</evidence>
<dbReference type="PaxDb" id="2903-EOD41501"/>
<dbReference type="EnsemblProtists" id="EOD41501">
    <property type="protein sequence ID" value="EOD41501"/>
    <property type="gene ID" value="EMIHUDRAFT_94782"/>
</dbReference>
<name>A0A0D3L0G6_EMIH1</name>
<dbReference type="InterPro" id="IPR011042">
    <property type="entry name" value="6-blade_b-propeller_TolB-like"/>
</dbReference>
<dbReference type="Gene3D" id="2.120.10.30">
    <property type="entry name" value="TolB, C-terminal domain"/>
    <property type="match status" value="1"/>
</dbReference>
<protein>
    <recommendedName>
        <fullName evidence="1">SMP-30/Gluconolactonase/LRE-like region domain-containing protein</fullName>
    </recommendedName>
</protein>
<evidence type="ECO:0000259" key="1">
    <source>
        <dbReference type="Pfam" id="PF08450"/>
    </source>
</evidence>
<dbReference type="PANTHER" id="PTHR47572">
    <property type="entry name" value="LIPOPROTEIN-RELATED"/>
    <property type="match status" value="1"/>
</dbReference>
<dbReference type="AlphaFoldDB" id="A0A0D3L0G6"/>
<organism evidence="2 3">
    <name type="scientific">Emiliania huxleyi (strain CCMP1516)</name>
    <dbReference type="NCBI Taxonomy" id="280463"/>
    <lineage>
        <taxon>Eukaryota</taxon>
        <taxon>Haptista</taxon>
        <taxon>Haptophyta</taxon>
        <taxon>Prymnesiophyceae</taxon>
        <taxon>Isochrysidales</taxon>
        <taxon>Noelaerhabdaceae</taxon>
        <taxon>Emiliania</taxon>
    </lineage>
</organism>
<proteinExistence type="predicted"/>
<dbReference type="STRING" id="2903.R1G0G7"/>
<sequence>MLGPGDALVFKASELCHGGDGLGQGEDMRCALFFYVGHGVTEDVVEQSFECEWRSLKQWAQALPMEGLVAALRKLEVGKVGEVVAELHGRLLTGDAAQRPRLEAEAAATVLRGLRKAVCFAEGALYVCDWAHRAILCRGSDGVLSEFVREYEGRDLLGPSGMTTDAKGNIYFTDSGPLGETTLGERGGSVFSISRDGQLLQPLALGTLSHPCGLALAPRGGALYVCELLANRLLRFVQRPAGVWHCSVYFQFSGGLGPSAVACDEDGHVYVALFDFAGHGSGQGRVAVLSPQGTLVKEIACPGGAEVSGIALDPAGGALIVTDASTSRVHRLAI</sequence>
<dbReference type="eggNOG" id="ENOG502R1DI">
    <property type="taxonomic scope" value="Eukaryota"/>
</dbReference>
<dbReference type="RefSeq" id="XP_005793930.1">
    <property type="nucleotide sequence ID" value="XM_005793873.1"/>
</dbReference>
<reference evidence="2" key="2">
    <citation type="submission" date="2024-10" db="UniProtKB">
        <authorList>
            <consortium name="EnsemblProtists"/>
        </authorList>
    </citation>
    <scope>IDENTIFICATION</scope>
</reference>
<dbReference type="GeneID" id="17286771"/>
<accession>A0A0D3L0G6</accession>
<dbReference type="HOGENOM" id="CLU_832690_0_0_1"/>
<dbReference type="SUPFAM" id="SSF63829">
    <property type="entry name" value="Calcium-dependent phosphotriesterase"/>
    <property type="match status" value="1"/>
</dbReference>
<dbReference type="InterPro" id="IPR013658">
    <property type="entry name" value="SGL"/>
</dbReference>
<dbReference type="InterPro" id="IPR051262">
    <property type="entry name" value="SMP-30/CGR1_Lactonase"/>
</dbReference>
<evidence type="ECO:0000313" key="2">
    <source>
        <dbReference type="EnsemblProtists" id="EOD41501"/>
    </source>
</evidence>
<dbReference type="KEGG" id="ehx:EMIHUDRAFT_94782"/>